<dbReference type="Proteomes" id="UP001162992">
    <property type="component" value="Chromosome 7"/>
</dbReference>
<gene>
    <name evidence="1" type="ORF">O6H91_07G013800</name>
</gene>
<proteinExistence type="predicted"/>
<reference evidence="2" key="1">
    <citation type="journal article" date="2024" name="Proc. Natl. Acad. Sci. U.S.A.">
        <title>Extraordinary preservation of gene collinearity over three hundred million years revealed in homosporous lycophytes.</title>
        <authorList>
            <person name="Li C."/>
            <person name="Wickell D."/>
            <person name="Kuo L.Y."/>
            <person name="Chen X."/>
            <person name="Nie B."/>
            <person name="Liao X."/>
            <person name="Peng D."/>
            <person name="Ji J."/>
            <person name="Jenkins J."/>
            <person name="Williams M."/>
            <person name="Shu S."/>
            <person name="Plott C."/>
            <person name="Barry K."/>
            <person name="Rajasekar S."/>
            <person name="Grimwood J."/>
            <person name="Han X."/>
            <person name="Sun S."/>
            <person name="Hou Z."/>
            <person name="He W."/>
            <person name="Dai G."/>
            <person name="Sun C."/>
            <person name="Schmutz J."/>
            <person name="Leebens-Mack J.H."/>
            <person name="Li F.W."/>
            <person name="Wang L."/>
        </authorList>
    </citation>
    <scope>NUCLEOTIDE SEQUENCE [LARGE SCALE GENOMIC DNA]</scope>
    <source>
        <strain evidence="2">cv. PW_Plant_1</strain>
    </source>
</reference>
<protein>
    <submittedName>
        <fullName evidence="1">Uncharacterized protein</fullName>
    </submittedName>
</protein>
<evidence type="ECO:0000313" key="2">
    <source>
        <dbReference type="Proteomes" id="UP001162992"/>
    </source>
</evidence>
<name>A0ACC2D2H5_DIPCM</name>
<organism evidence="1 2">
    <name type="scientific">Diphasiastrum complanatum</name>
    <name type="common">Issler's clubmoss</name>
    <name type="synonym">Lycopodium complanatum</name>
    <dbReference type="NCBI Taxonomy" id="34168"/>
    <lineage>
        <taxon>Eukaryota</taxon>
        <taxon>Viridiplantae</taxon>
        <taxon>Streptophyta</taxon>
        <taxon>Embryophyta</taxon>
        <taxon>Tracheophyta</taxon>
        <taxon>Lycopodiopsida</taxon>
        <taxon>Lycopodiales</taxon>
        <taxon>Lycopodiaceae</taxon>
        <taxon>Lycopodioideae</taxon>
        <taxon>Diphasiastrum</taxon>
    </lineage>
</organism>
<keyword evidence="2" id="KW-1185">Reference proteome</keyword>
<evidence type="ECO:0000313" key="1">
    <source>
        <dbReference type="EMBL" id="KAJ7548476.1"/>
    </source>
</evidence>
<dbReference type="EMBL" id="CM055098">
    <property type="protein sequence ID" value="KAJ7548476.1"/>
    <property type="molecule type" value="Genomic_DNA"/>
</dbReference>
<comment type="caution">
    <text evidence="1">The sequence shown here is derived from an EMBL/GenBank/DDBJ whole genome shotgun (WGS) entry which is preliminary data.</text>
</comment>
<accession>A0ACC2D2H5</accession>
<sequence>MDCEESPSTVQIPINGVSQIHLGFTHFIGSEGEICRFSSPIEASAEGKVEFSDQTIALNAITHEIQCYVTHPKDQASLCCTSLNVEEKSSSTFPELSHISRPSTEQVSFTVDHKSELKVSGPTSHSKTVYVWDLDETLIIFQTLSTCKFAEAYKGSKDIKQGVKLGRKWESLILKVCDEFCFYEQVEDYNEPNIAALSQYDDGANLADYNFNADEIRPPFTDSERRKLAYRHRWIKNIYSQGLEKLLKDDTLQEWKELYEATDQYTNGWLSAGRSLLEECSNSSKSTIHENRPNGSLTCMAGDEDIYSNRQDTNCNINVVVTSGTLVPSLVKCLLFRLNTFIDSVNVYSSREAGKLQCFRWIKERFEAPNVRFCAIGDGLDECEAAETLTWPFVKVDLRPDSPHCLLKVTAAVVKQYISVVYGDLEE</sequence>